<evidence type="ECO:0008006" key="4">
    <source>
        <dbReference type="Google" id="ProtNLM"/>
    </source>
</evidence>
<protein>
    <recommendedName>
        <fullName evidence="4">MARVEL domain-containing protein</fullName>
    </recommendedName>
</protein>
<dbReference type="Proteomes" id="UP000664132">
    <property type="component" value="Unassembled WGS sequence"/>
</dbReference>
<name>A0A8H7TJD6_9HELO</name>
<comment type="caution">
    <text evidence="2">The sequence shown here is derived from an EMBL/GenBank/DDBJ whole genome shotgun (WGS) entry which is preliminary data.</text>
</comment>
<keyword evidence="1" id="KW-1133">Transmembrane helix</keyword>
<dbReference type="OrthoDB" id="5325022at2759"/>
<keyword evidence="1" id="KW-0812">Transmembrane</keyword>
<gene>
    <name evidence="2" type="ORF">IFR04_006857</name>
</gene>
<feature type="transmembrane region" description="Helical" evidence="1">
    <location>
        <begin position="83"/>
        <end position="101"/>
    </location>
</feature>
<evidence type="ECO:0000313" key="3">
    <source>
        <dbReference type="Proteomes" id="UP000664132"/>
    </source>
</evidence>
<sequence>MAISRAHVLPLPRGFITVRILQLLFAFTIFCLSTFITTEQAPHVEGVWDYGMQIIVATAGFTVVALIYIILANYMTPRVYNYWVVLGLELFFMGIWSNGFLSTNSSTRFKMGTGCVYVWSASLQDFVEDCTDHTADAAYMAAARARYAVIGLVGFLLILWVVSFIVTCVSIARHRKVGGHCKTIQ</sequence>
<dbReference type="PANTHER" id="PTHR37451">
    <property type="entry name" value="MARVEL DOMAIN"/>
    <property type="match status" value="1"/>
</dbReference>
<reference evidence="2" key="1">
    <citation type="submission" date="2021-02" db="EMBL/GenBank/DDBJ databases">
        <title>Genome sequence Cadophora malorum strain M34.</title>
        <authorList>
            <person name="Stefanovic E."/>
            <person name="Vu D."/>
            <person name="Scully C."/>
            <person name="Dijksterhuis J."/>
            <person name="Roader J."/>
            <person name="Houbraken J."/>
        </authorList>
    </citation>
    <scope>NUCLEOTIDE SEQUENCE</scope>
    <source>
        <strain evidence="2">M34</strain>
    </source>
</reference>
<keyword evidence="1" id="KW-0472">Membrane</keyword>
<dbReference type="PANTHER" id="PTHR37451:SF4">
    <property type="entry name" value="MARVEL DOMAIN-CONTAINING PROTEIN"/>
    <property type="match status" value="1"/>
</dbReference>
<keyword evidence="3" id="KW-1185">Reference proteome</keyword>
<evidence type="ECO:0000313" key="2">
    <source>
        <dbReference type="EMBL" id="KAG4420006.1"/>
    </source>
</evidence>
<proteinExistence type="predicted"/>
<feature type="transmembrane region" description="Helical" evidence="1">
    <location>
        <begin position="147"/>
        <end position="172"/>
    </location>
</feature>
<organism evidence="2 3">
    <name type="scientific">Cadophora malorum</name>
    <dbReference type="NCBI Taxonomy" id="108018"/>
    <lineage>
        <taxon>Eukaryota</taxon>
        <taxon>Fungi</taxon>
        <taxon>Dikarya</taxon>
        <taxon>Ascomycota</taxon>
        <taxon>Pezizomycotina</taxon>
        <taxon>Leotiomycetes</taxon>
        <taxon>Helotiales</taxon>
        <taxon>Ploettnerulaceae</taxon>
        <taxon>Cadophora</taxon>
    </lineage>
</organism>
<dbReference type="EMBL" id="JAFJYH010000093">
    <property type="protein sequence ID" value="KAG4420006.1"/>
    <property type="molecule type" value="Genomic_DNA"/>
</dbReference>
<feature type="transmembrane region" description="Helical" evidence="1">
    <location>
        <begin position="50"/>
        <end position="71"/>
    </location>
</feature>
<feature type="transmembrane region" description="Helical" evidence="1">
    <location>
        <begin position="20"/>
        <end position="38"/>
    </location>
</feature>
<evidence type="ECO:0000256" key="1">
    <source>
        <dbReference type="SAM" id="Phobius"/>
    </source>
</evidence>
<dbReference type="AlphaFoldDB" id="A0A8H7TJD6"/>
<accession>A0A8H7TJD6</accession>